<evidence type="ECO:0000256" key="1">
    <source>
        <dbReference type="SAM" id="MobiDB-lite"/>
    </source>
</evidence>
<gene>
    <name evidence="2" type="ORF">ASPSYDRAFT_34603</name>
</gene>
<feature type="compositionally biased region" description="Polar residues" evidence="1">
    <location>
        <begin position="10"/>
        <end position="26"/>
    </location>
</feature>
<feature type="compositionally biased region" description="Basic and acidic residues" evidence="1">
    <location>
        <begin position="72"/>
        <end position="98"/>
    </location>
</feature>
<protein>
    <submittedName>
        <fullName evidence="2">Uncharacterized protein</fullName>
    </submittedName>
</protein>
<sequence>MTRRKIYQGMDSQSSGFRNDIDNSNTKPYIVSTESVNIRINMSPNGIHGQSPNFQNADNIGRSRPSSSSRAFPHELRSTNRTEPKGEEKMGPDLDRVDNTGPQRPPCPPRSQPLIPDLLTTNLIDQIDPKRKESMGPDSNNVDNTVRSRPPRPRSISSEPRSTNQTKPEQEGKTGFDFNDIDNTGPPRPPCSWAFSPEPKRKERTRSDIGYIWPKDPRPGNPSRWSRWQRFSDVMTGKGPDIYVGRIRPRTSHHDHRHAVHMGENLWGGREREQRSKTDWLLWDNDHAKYCAIPHCPDCYNVRKREQRDNFFIWARRGPEERYDFRTRKYQVPDEGTWSRVEYCDEPQHMIPLQYRDRYRRPYPAEHRHNEVYGIHGNQRRRFRY</sequence>
<keyword evidence="3" id="KW-1185">Reference proteome</keyword>
<proteinExistence type="predicted"/>
<feature type="compositionally biased region" description="Polar residues" evidence="1">
    <location>
        <begin position="41"/>
        <end position="58"/>
    </location>
</feature>
<evidence type="ECO:0000313" key="2">
    <source>
        <dbReference type="EMBL" id="OJJ55697.1"/>
    </source>
</evidence>
<reference evidence="3" key="1">
    <citation type="journal article" date="2017" name="Genome Biol.">
        <title>Comparative genomics reveals high biological diversity and specific adaptations in the industrially and medically important fungal genus Aspergillus.</title>
        <authorList>
            <person name="de Vries R.P."/>
            <person name="Riley R."/>
            <person name="Wiebenga A."/>
            <person name="Aguilar-Osorio G."/>
            <person name="Amillis S."/>
            <person name="Uchima C.A."/>
            <person name="Anderluh G."/>
            <person name="Asadollahi M."/>
            <person name="Askin M."/>
            <person name="Barry K."/>
            <person name="Battaglia E."/>
            <person name="Bayram O."/>
            <person name="Benocci T."/>
            <person name="Braus-Stromeyer S.A."/>
            <person name="Caldana C."/>
            <person name="Canovas D."/>
            <person name="Cerqueira G.C."/>
            <person name="Chen F."/>
            <person name="Chen W."/>
            <person name="Choi C."/>
            <person name="Clum A."/>
            <person name="Dos Santos R.A."/>
            <person name="Damasio A.R."/>
            <person name="Diallinas G."/>
            <person name="Emri T."/>
            <person name="Fekete E."/>
            <person name="Flipphi M."/>
            <person name="Freyberg S."/>
            <person name="Gallo A."/>
            <person name="Gournas C."/>
            <person name="Habgood R."/>
            <person name="Hainaut M."/>
            <person name="Harispe M.L."/>
            <person name="Henrissat B."/>
            <person name="Hilden K.S."/>
            <person name="Hope R."/>
            <person name="Hossain A."/>
            <person name="Karabika E."/>
            <person name="Karaffa L."/>
            <person name="Karanyi Z."/>
            <person name="Krasevec N."/>
            <person name="Kuo A."/>
            <person name="Kusch H."/>
            <person name="LaButti K."/>
            <person name="Lagendijk E.L."/>
            <person name="Lapidus A."/>
            <person name="Levasseur A."/>
            <person name="Lindquist E."/>
            <person name="Lipzen A."/>
            <person name="Logrieco A.F."/>
            <person name="MacCabe A."/>
            <person name="Maekelae M.R."/>
            <person name="Malavazi I."/>
            <person name="Melin P."/>
            <person name="Meyer V."/>
            <person name="Mielnichuk N."/>
            <person name="Miskei M."/>
            <person name="Molnar A.P."/>
            <person name="Mule G."/>
            <person name="Ngan C.Y."/>
            <person name="Orejas M."/>
            <person name="Orosz E."/>
            <person name="Ouedraogo J.P."/>
            <person name="Overkamp K.M."/>
            <person name="Park H.-S."/>
            <person name="Perrone G."/>
            <person name="Piumi F."/>
            <person name="Punt P.J."/>
            <person name="Ram A.F."/>
            <person name="Ramon A."/>
            <person name="Rauscher S."/>
            <person name="Record E."/>
            <person name="Riano-Pachon D.M."/>
            <person name="Robert V."/>
            <person name="Roehrig J."/>
            <person name="Ruller R."/>
            <person name="Salamov A."/>
            <person name="Salih N.S."/>
            <person name="Samson R.A."/>
            <person name="Sandor E."/>
            <person name="Sanguinetti M."/>
            <person name="Schuetze T."/>
            <person name="Sepcic K."/>
            <person name="Shelest E."/>
            <person name="Sherlock G."/>
            <person name="Sophianopoulou V."/>
            <person name="Squina F.M."/>
            <person name="Sun H."/>
            <person name="Susca A."/>
            <person name="Todd R.B."/>
            <person name="Tsang A."/>
            <person name="Unkles S.E."/>
            <person name="van de Wiele N."/>
            <person name="van Rossen-Uffink D."/>
            <person name="Oliveira J.V."/>
            <person name="Vesth T.C."/>
            <person name="Visser J."/>
            <person name="Yu J.-H."/>
            <person name="Zhou M."/>
            <person name="Andersen M.R."/>
            <person name="Archer D.B."/>
            <person name="Baker S.E."/>
            <person name="Benoit I."/>
            <person name="Brakhage A.A."/>
            <person name="Braus G.H."/>
            <person name="Fischer R."/>
            <person name="Frisvad J.C."/>
            <person name="Goldman G.H."/>
            <person name="Houbraken J."/>
            <person name="Oakley B."/>
            <person name="Pocsi I."/>
            <person name="Scazzocchio C."/>
            <person name="Seiboth B."/>
            <person name="vanKuyk P.A."/>
            <person name="Wortman J."/>
            <person name="Dyer P.S."/>
            <person name="Grigoriev I.V."/>
        </authorList>
    </citation>
    <scope>NUCLEOTIDE SEQUENCE [LARGE SCALE GENOMIC DNA]</scope>
    <source>
        <strain evidence="3">CBS 593.65</strain>
    </source>
</reference>
<organism evidence="2 3">
    <name type="scientific">Aspergillus sydowii CBS 593.65</name>
    <dbReference type="NCBI Taxonomy" id="1036612"/>
    <lineage>
        <taxon>Eukaryota</taxon>
        <taxon>Fungi</taxon>
        <taxon>Dikarya</taxon>
        <taxon>Ascomycota</taxon>
        <taxon>Pezizomycotina</taxon>
        <taxon>Eurotiomycetes</taxon>
        <taxon>Eurotiomycetidae</taxon>
        <taxon>Eurotiales</taxon>
        <taxon>Aspergillaceae</taxon>
        <taxon>Aspergillus</taxon>
        <taxon>Aspergillus subgen. Nidulantes</taxon>
    </lineage>
</organism>
<dbReference type="EMBL" id="KV878592">
    <property type="protein sequence ID" value="OJJ55697.1"/>
    <property type="molecule type" value="Genomic_DNA"/>
</dbReference>
<evidence type="ECO:0000313" key="3">
    <source>
        <dbReference type="Proteomes" id="UP000184356"/>
    </source>
</evidence>
<dbReference type="GeneID" id="63761336"/>
<name>A0A1L9T8E6_9EURO</name>
<accession>A0A1L9T8E6</accession>
<dbReference type="OrthoDB" id="5331170at2759"/>
<dbReference type="RefSeq" id="XP_040699503.1">
    <property type="nucleotide sequence ID" value="XM_040845263.1"/>
</dbReference>
<dbReference type="Proteomes" id="UP000184356">
    <property type="component" value="Unassembled WGS sequence"/>
</dbReference>
<dbReference type="AlphaFoldDB" id="A0A1L9T8E6"/>
<dbReference type="VEuPathDB" id="FungiDB:ASPSYDRAFT_34603"/>
<feature type="region of interest" description="Disordered" evidence="1">
    <location>
        <begin position="1"/>
        <end position="26"/>
    </location>
</feature>
<feature type="compositionally biased region" description="Basic and acidic residues" evidence="1">
    <location>
        <begin position="198"/>
        <end position="207"/>
    </location>
</feature>
<feature type="region of interest" description="Disordered" evidence="1">
    <location>
        <begin position="41"/>
        <end position="225"/>
    </location>
</feature>